<protein>
    <submittedName>
        <fullName evidence="1">Putative zinc finger/helix-turn-helix protein, YgiT family</fullName>
    </submittedName>
</protein>
<dbReference type="EMBL" id="UHFN01000002">
    <property type="protein sequence ID" value="SUN58032.1"/>
    <property type="molecule type" value="Genomic_DNA"/>
</dbReference>
<dbReference type="OrthoDB" id="3213544at2"/>
<evidence type="ECO:0000313" key="1">
    <source>
        <dbReference type="EMBL" id="SUN58032.1"/>
    </source>
</evidence>
<name>A0A380K1Y4_9STRE</name>
<keyword evidence="2" id="KW-1185">Reference proteome</keyword>
<evidence type="ECO:0000313" key="2">
    <source>
        <dbReference type="Proteomes" id="UP000254924"/>
    </source>
</evidence>
<gene>
    <name evidence="1" type="ORF">NCTC12224_00076</name>
</gene>
<sequence>METIVKEVTRTLYYGEEPITVTSLARFDKETGEEVPDDNLDQETIKKSDAIYRKKHHLIEPEAITEFRQKFGIALEELADLLSIDSFDLDLIETGAFPSDKQNLILKSVIENPEPFKEYWSVRSA</sequence>
<dbReference type="Proteomes" id="UP000254924">
    <property type="component" value="Unassembled WGS sequence"/>
</dbReference>
<dbReference type="AlphaFoldDB" id="A0A380K1Y4"/>
<proteinExistence type="predicted"/>
<reference evidence="1 2" key="1">
    <citation type="submission" date="2018-06" db="EMBL/GenBank/DDBJ databases">
        <authorList>
            <consortium name="Pathogen Informatics"/>
            <person name="Doyle S."/>
        </authorList>
    </citation>
    <scope>NUCLEOTIDE SEQUENCE [LARGE SCALE GENOMIC DNA]</scope>
    <source>
        <strain evidence="1 2">NCTC12224</strain>
    </source>
</reference>
<organism evidence="1 2">
    <name type="scientific">Streptococcus hyointestinalis</name>
    <dbReference type="NCBI Taxonomy" id="1337"/>
    <lineage>
        <taxon>Bacteria</taxon>
        <taxon>Bacillati</taxon>
        <taxon>Bacillota</taxon>
        <taxon>Bacilli</taxon>
        <taxon>Lactobacillales</taxon>
        <taxon>Streptococcaceae</taxon>
        <taxon>Streptococcus</taxon>
    </lineage>
</organism>
<accession>A0A380K1Y4</accession>